<keyword evidence="10" id="KW-1185">Reference proteome</keyword>
<keyword evidence="3" id="KW-1003">Cell membrane</keyword>
<dbReference type="InterPro" id="IPR050366">
    <property type="entry name" value="BP-dependent_transpt_permease"/>
</dbReference>
<comment type="subcellular location">
    <subcellularLocation>
        <location evidence="1 7">Cell membrane</location>
        <topology evidence="1 7">Multi-pass membrane protein</topology>
    </subcellularLocation>
</comment>
<sequence length="297" mass="31224">MSAEVTVDTTALQAPAKGRGSVLAGILRSPSGLIGLLLTGAVVTLGLLSVFNLLPFDPIAQRPEVRLQGPSGEHWFGTDQFGRDILSRTASGVANSLLISVVAVAFAAIIGTAGGLIAGFFRGWSDRSISGVTNVLFAFPPLLLALSLASAFDRTWFTIAVAIAIVYAPIFVRVARGPVLSLREADFVRSATVVGMRRFAIIWQHILPNIGAIVIVQITLSLSWAVLTEASLSFLGLGTPPPAASLGAMIFEARTLVNFAPWTMFAPGAVIILLVVGLNLLGDGLRDALDPRNRGTK</sequence>
<evidence type="ECO:0000256" key="6">
    <source>
        <dbReference type="ARBA" id="ARBA00023136"/>
    </source>
</evidence>
<evidence type="ECO:0000256" key="3">
    <source>
        <dbReference type="ARBA" id="ARBA00022475"/>
    </source>
</evidence>
<evidence type="ECO:0000256" key="2">
    <source>
        <dbReference type="ARBA" id="ARBA00022448"/>
    </source>
</evidence>
<dbReference type="EMBL" id="JASATX010000002">
    <property type="protein sequence ID" value="MDI2098673.1"/>
    <property type="molecule type" value="Genomic_DNA"/>
</dbReference>
<dbReference type="PANTHER" id="PTHR43386:SF25">
    <property type="entry name" value="PEPTIDE ABC TRANSPORTER PERMEASE PROTEIN"/>
    <property type="match status" value="1"/>
</dbReference>
<evidence type="ECO:0000256" key="7">
    <source>
        <dbReference type="RuleBase" id="RU363032"/>
    </source>
</evidence>
<accession>A0AAW6TA77</accession>
<dbReference type="SUPFAM" id="SSF161098">
    <property type="entry name" value="MetI-like"/>
    <property type="match status" value="1"/>
</dbReference>
<dbReference type="Pfam" id="PF00528">
    <property type="entry name" value="BPD_transp_1"/>
    <property type="match status" value="1"/>
</dbReference>
<dbReference type="GO" id="GO:0055085">
    <property type="term" value="P:transmembrane transport"/>
    <property type="evidence" value="ECO:0007669"/>
    <property type="project" value="InterPro"/>
</dbReference>
<comment type="caution">
    <text evidence="9">The sequence shown here is derived from an EMBL/GenBank/DDBJ whole genome shotgun (WGS) entry which is preliminary data.</text>
</comment>
<dbReference type="AlphaFoldDB" id="A0AAW6TA77"/>
<dbReference type="Proteomes" id="UP001321506">
    <property type="component" value="Unassembled WGS sequence"/>
</dbReference>
<feature type="transmembrane region" description="Helical" evidence="7">
    <location>
        <begin position="155"/>
        <end position="175"/>
    </location>
</feature>
<dbReference type="InterPro" id="IPR035906">
    <property type="entry name" value="MetI-like_sf"/>
</dbReference>
<evidence type="ECO:0000259" key="8">
    <source>
        <dbReference type="PROSITE" id="PS50928"/>
    </source>
</evidence>
<gene>
    <name evidence="9" type="ORF">QF206_06805</name>
</gene>
<feature type="transmembrane region" description="Helical" evidence="7">
    <location>
        <begin position="259"/>
        <end position="282"/>
    </location>
</feature>
<keyword evidence="5 7" id="KW-1133">Transmembrane helix</keyword>
<evidence type="ECO:0000313" key="9">
    <source>
        <dbReference type="EMBL" id="MDI2098673.1"/>
    </source>
</evidence>
<feature type="transmembrane region" description="Helical" evidence="7">
    <location>
        <begin position="97"/>
        <end position="121"/>
    </location>
</feature>
<reference evidence="9 10" key="1">
    <citation type="submission" date="2023-04" db="EMBL/GenBank/DDBJ databases">
        <title>Klugiella caeni sp. nov. isolated from the sludge of biochemical tank.</title>
        <authorList>
            <person name="Geng K."/>
        </authorList>
    </citation>
    <scope>NUCLEOTIDE SEQUENCE [LARGE SCALE GENOMIC DNA]</scope>
    <source>
        <strain evidence="9 10">YN-L-19</strain>
    </source>
</reference>
<feature type="transmembrane region" description="Helical" evidence="7">
    <location>
        <begin position="206"/>
        <end position="227"/>
    </location>
</feature>
<protein>
    <submittedName>
        <fullName evidence="9">ABC transporter permease</fullName>
    </submittedName>
</protein>
<dbReference type="InterPro" id="IPR000515">
    <property type="entry name" value="MetI-like"/>
</dbReference>
<feature type="transmembrane region" description="Helical" evidence="7">
    <location>
        <begin position="33"/>
        <end position="54"/>
    </location>
</feature>
<dbReference type="RefSeq" id="WP_281488452.1">
    <property type="nucleotide sequence ID" value="NZ_CP159582.1"/>
</dbReference>
<evidence type="ECO:0000256" key="4">
    <source>
        <dbReference type="ARBA" id="ARBA00022692"/>
    </source>
</evidence>
<feature type="transmembrane region" description="Helical" evidence="7">
    <location>
        <begin position="128"/>
        <end position="149"/>
    </location>
</feature>
<dbReference type="CDD" id="cd06261">
    <property type="entry name" value="TM_PBP2"/>
    <property type="match status" value="1"/>
</dbReference>
<comment type="similarity">
    <text evidence="7">Belongs to the binding-protein-dependent transport system permease family.</text>
</comment>
<name>A0AAW6TA77_9MICO</name>
<dbReference type="GO" id="GO:0005886">
    <property type="term" value="C:plasma membrane"/>
    <property type="evidence" value="ECO:0007669"/>
    <property type="project" value="UniProtKB-SubCell"/>
</dbReference>
<evidence type="ECO:0000313" key="10">
    <source>
        <dbReference type="Proteomes" id="UP001321506"/>
    </source>
</evidence>
<organism evidence="9 10">
    <name type="scientific">Ruicaihuangia caeni</name>
    <dbReference type="NCBI Taxonomy" id="3042517"/>
    <lineage>
        <taxon>Bacteria</taxon>
        <taxon>Bacillati</taxon>
        <taxon>Actinomycetota</taxon>
        <taxon>Actinomycetes</taxon>
        <taxon>Micrococcales</taxon>
        <taxon>Microbacteriaceae</taxon>
        <taxon>Ruicaihuangia</taxon>
    </lineage>
</organism>
<keyword evidence="2 7" id="KW-0813">Transport</keyword>
<dbReference type="PROSITE" id="PS50928">
    <property type="entry name" value="ABC_TM1"/>
    <property type="match status" value="1"/>
</dbReference>
<evidence type="ECO:0000256" key="1">
    <source>
        <dbReference type="ARBA" id="ARBA00004651"/>
    </source>
</evidence>
<proteinExistence type="inferred from homology"/>
<feature type="domain" description="ABC transmembrane type-1" evidence="8">
    <location>
        <begin position="93"/>
        <end position="282"/>
    </location>
</feature>
<evidence type="ECO:0000256" key="5">
    <source>
        <dbReference type="ARBA" id="ARBA00022989"/>
    </source>
</evidence>
<keyword evidence="4 7" id="KW-0812">Transmembrane</keyword>
<keyword evidence="6 7" id="KW-0472">Membrane</keyword>
<dbReference type="Gene3D" id="1.10.3720.10">
    <property type="entry name" value="MetI-like"/>
    <property type="match status" value="1"/>
</dbReference>
<dbReference type="PANTHER" id="PTHR43386">
    <property type="entry name" value="OLIGOPEPTIDE TRANSPORT SYSTEM PERMEASE PROTEIN APPC"/>
    <property type="match status" value="1"/>
</dbReference>